<dbReference type="EMBL" id="LHPH01000007">
    <property type="protein sequence ID" value="KPH63852.1"/>
    <property type="molecule type" value="Genomic_DNA"/>
</dbReference>
<evidence type="ECO:0000313" key="4">
    <source>
        <dbReference type="Proteomes" id="UP000037848"/>
    </source>
</evidence>
<evidence type="ECO:0000259" key="2">
    <source>
        <dbReference type="Pfam" id="PF17680"/>
    </source>
</evidence>
<accession>A0A0N1EYE6</accession>
<reference evidence="3 4" key="1">
    <citation type="submission" date="2015-08" db="EMBL/GenBank/DDBJ databases">
        <title>Draft Genome Sequence of Pseudoalteromonas porphyrae UCD-SED14.</title>
        <authorList>
            <person name="Coil D.A."/>
            <person name="Jospin G."/>
            <person name="Lee R.D."/>
            <person name="Eisen J.A."/>
        </authorList>
    </citation>
    <scope>NUCLEOTIDE SEQUENCE [LARGE SCALE GENOMIC DNA]</scope>
    <source>
        <strain evidence="3 4">UCD-SED14</strain>
    </source>
</reference>
<dbReference type="OrthoDB" id="6385614at2"/>
<sequence length="197" mass="21929">MRLLLCFLLLSLTACSLTPEKPPARSTVAPKSAMAPFTVHQYVGDLSAQLSHIKGPFKSSARIAVTSFYFADGLDSELAQGQGDGLSQQIQESLLTQFTQLGYNIIEYRLENNLNLSPIADGMLSRDITKLRKRQNIDFVITGTLTRQQHAYIVNARMVNTHDSAVVSAASTEIPINVMWGDEKIQQRDGFIYRSEY</sequence>
<dbReference type="PATRIC" id="fig|187330.3.peg.3650"/>
<organism evidence="3 4">
    <name type="scientific">Pseudoalteromonas porphyrae</name>
    <dbReference type="NCBI Taxonomy" id="187330"/>
    <lineage>
        <taxon>Bacteria</taxon>
        <taxon>Pseudomonadati</taxon>
        <taxon>Pseudomonadota</taxon>
        <taxon>Gammaproteobacteria</taxon>
        <taxon>Alteromonadales</taxon>
        <taxon>Pseudoalteromonadaceae</taxon>
        <taxon>Pseudoalteromonas</taxon>
    </lineage>
</organism>
<dbReference type="InterPro" id="IPR041215">
    <property type="entry name" value="FlgO_dom"/>
</dbReference>
<name>A0A0N1EYE6_9GAMM</name>
<feature type="signal peptide" evidence="1">
    <location>
        <begin position="1"/>
        <end position="16"/>
    </location>
</feature>
<evidence type="ECO:0000313" key="3">
    <source>
        <dbReference type="EMBL" id="KPH63852.1"/>
    </source>
</evidence>
<dbReference type="Pfam" id="PF17680">
    <property type="entry name" value="FlgO"/>
    <property type="match status" value="1"/>
</dbReference>
<feature type="domain" description="FlgO" evidence="2">
    <location>
        <begin position="45"/>
        <end position="178"/>
    </location>
</feature>
<dbReference type="InterPro" id="IPR014549">
    <property type="entry name" value="FlgO"/>
</dbReference>
<dbReference type="RefSeq" id="WP_054203387.1">
    <property type="nucleotide sequence ID" value="NZ_LHPH01000007.1"/>
</dbReference>
<dbReference type="AlphaFoldDB" id="A0A0N1EYE6"/>
<proteinExistence type="predicted"/>
<dbReference type="Proteomes" id="UP000037848">
    <property type="component" value="Unassembled WGS sequence"/>
</dbReference>
<keyword evidence="4" id="KW-1185">Reference proteome</keyword>
<dbReference type="PROSITE" id="PS51257">
    <property type="entry name" value="PROKAR_LIPOPROTEIN"/>
    <property type="match status" value="1"/>
</dbReference>
<gene>
    <name evidence="3" type="ORF">ADS77_08045</name>
</gene>
<dbReference type="STRING" id="187330.AMS58_02240"/>
<dbReference type="PIRSF" id="PIRSF028688">
    <property type="entry name" value="UCP_imp_028688"/>
    <property type="match status" value="1"/>
</dbReference>
<feature type="chain" id="PRO_5005870774" description="FlgO domain-containing protein" evidence="1">
    <location>
        <begin position="17"/>
        <end position="197"/>
    </location>
</feature>
<comment type="caution">
    <text evidence="3">The sequence shown here is derived from an EMBL/GenBank/DDBJ whole genome shotgun (WGS) entry which is preliminary data.</text>
</comment>
<keyword evidence="1" id="KW-0732">Signal</keyword>
<evidence type="ECO:0000256" key="1">
    <source>
        <dbReference type="SAM" id="SignalP"/>
    </source>
</evidence>
<protein>
    <recommendedName>
        <fullName evidence="2">FlgO domain-containing protein</fullName>
    </recommendedName>
</protein>